<keyword evidence="2" id="KW-1185">Reference proteome</keyword>
<protein>
    <submittedName>
        <fullName evidence="1">Uncharacterized protein</fullName>
    </submittedName>
</protein>
<gene>
    <name evidence="1" type="ORF">NUW58_g10285</name>
</gene>
<proteinExistence type="predicted"/>
<comment type="caution">
    <text evidence="1">The sequence shown here is derived from an EMBL/GenBank/DDBJ whole genome shotgun (WGS) entry which is preliminary data.</text>
</comment>
<dbReference type="Proteomes" id="UP001143856">
    <property type="component" value="Unassembled WGS sequence"/>
</dbReference>
<accession>A0ACC1MMU2</accession>
<name>A0ACC1MMU2_9PEZI</name>
<dbReference type="EMBL" id="JAPDGR010004418">
    <property type="protein sequence ID" value="KAJ2968144.1"/>
    <property type="molecule type" value="Genomic_DNA"/>
</dbReference>
<reference evidence="1" key="1">
    <citation type="submission" date="2022-10" db="EMBL/GenBank/DDBJ databases">
        <title>Genome Sequence of Xylaria curta.</title>
        <authorList>
            <person name="Buettner E."/>
        </authorList>
    </citation>
    <scope>NUCLEOTIDE SEQUENCE</scope>
    <source>
        <strain evidence="1">Babe10</strain>
    </source>
</reference>
<evidence type="ECO:0000313" key="2">
    <source>
        <dbReference type="Proteomes" id="UP001143856"/>
    </source>
</evidence>
<organism evidence="1 2">
    <name type="scientific">Xylaria curta</name>
    <dbReference type="NCBI Taxonomy" id="42375"/>
    <lineage>
        <taxon>Eukaryota</taxon>
        <taxon>Fungi</taxon>
        <taxon>Dikarya</taxon>
        <taxon>Ascomycota</taxon>
        <taxon>Pezizomycotina</taxon>
        <taxon>Sordariomycetes</taxon>
        <taxon>Xylariomycetidae</taxon>
        <taxon>Xylariales</taxon>
        <taxon>Xylariaceae</taxon>
        <taxon>Xylaria</taxon>
    </lineage>
</organism>
<evidence type="ECO:0000313" key="1">
    <source>
        <dbReference type="EMBL" id="KAJ2968144.1"/>
    </source>
</evidence>
<sequence>MSDIVGASVTPTEDVLPLNATDEQWTAYIGDTLVPNHHPIGTASMMSRELGGVVDPNFKVYGTENVRVVDASILPLQFSGHLTPTLYAVAERASEIIIKGA</sequence>